<sequence length="211" mass="22280">MRKRFCGLLAAAVGTMLLSGCASLPFGGSAPDTFDLSTPQVQQRGGRTRQQLLVPQPTALKALDGTNVVIRTAPLTIQFLAAAQWNDTLTNIVQAKLIEALENSGHFKGIGRPGDGLAIDYRVLVHVREFDVATYGAPVARVRLSVRLLNDRDGVVARESDFSASTPVTGEGNAAFIAALDNAFQKAVVKIVDWTIASTDASGPSGSRSSS</sequence>
<dbReference type="RefSeq" id="WP_141166489.1">
    <property type="nucleotide sequence ID" value="NZ_VHLH01000012.1"/>
</dbReference>
<feature type="domain" description="ABC-type transport auxiliary lipoprotein component" evidence="2">
    <location>
        <begin position="36"/>
        <end position="191"/>
    </location>
</feature>
<evidence type="ECO:0000313" key="3">
    <source>
        <dbReference type="EMBL" id="TPW29315.1"/>
    </source>
</evidence>
<dbReference type="Gene3D" id="3.40.50.10610">
    <property type="entry name" value="ABC-type transport auxiliary lipoprotein component"/>
    <property type="match status" value="1"/>
</dbReference>
<dbReference type="InterPro" id="IPR005586">
    <property type="entry name" value="ABC_trans_aux"/>
</dbReference>
<reference evidence="3 4" key="1">
    <citation type="submission" date="2019-06" db="EMBL/GenBank/DDBJ databases">
        <authorList>
            <person name="Li M."/>
        </authorList>
    </citation>
    <scope>NUCLEOTIDE SEQUENCE [LARGE SCALE GENOMIC DNA]</scope>
    <source>
        <strain evidence="3 4">BGMRC6574</strain>
    </source>
</reference>
<gene>
    <name evidence="3" type="ORF">FJU11_07860</name>
</gene>
<dbReference type="AlphaFoldDB" id="A0A506U8M3"/>
<dbReference type="OrthoDB" id="9808689at2"/>
<accession>A0A506U8M3</accession>
<keyword evidence="4" id="KW-1185">Reference proteome</keyword>
<keyword evidence="1" id="KW-0732">Signal</keyword>
<dbReference type="Pfam" id="PF03886">
    <property type="entry name" value="ABC_trans_aux"/>
    <property type="match status" value="1"/>
</dbReference>
<feature type="signal peptide" evidence="1">
    <location>
        <begin position="1"/>
        <end position="22"/>
    </location>
</feature>
<dbReference type="Proteomes" id="UP000320314">
    <property type="component" value="Unassembled WGS sequence"/>
</dbReference>
<proteinExistence type="predicted"/>
<dbReference type="EMBL" id="VHLH01000012">
    <property type="protein sequence ID" value="TPW29315.1"/>
    <property type="molecule type" value="Genomic_DNA"/>
</dbReference>
<evidence type="ECO:0000259" key="2">
    <source>
        <dbReference type="Pfam" id="PF03886"/>
    </source>
</evidence>
<feature type="chain" id="PRO_5021226771" evidence="1">
    <location>
        <begin position="23"/>
        <end position="211"/>
    </location>
</feature>
<name>A0A506U8M3_9HYPH</name>
<evidence type="ECO:0000313" key="4">
    <source>
        <dbReference type="Proteomes" id="UP000320314"/>
    </source>
</evidence>
<comment type="caution">
    <text evidence="3">The sequence shown here is derived from an EMBL/GenBank/DDBJ whole genome shotgun (WGS) entry which is preliminary data.</text>
</comment>
<dbReference type="PROSITE" id="PS51257">
    <property type="entry name" value="PROKAR_LIPOPROTEIN"/>
    <property type="match status" value="1"/>
</dbReference>
<organism evidence="3 4">
    <name type="scientific">Pararhizobium mangrovi</name>
    <dbReference type="NCBI Taxonomy" id="2590452"/>
    <lineage>
        <taxon>Bacteria</taxon>
        <taxon>Pseudomonadati</taxon>
        <taxon>Pseudomonadota</taxon>
        <taxon>Alphaproteobacteria</taxon>
        <taxon>Hyphomicrobiales</taxon>
        <taxon>Rhizobiaceae</taxon>
        <taxon>Rhizobium/Agrobacterium group</taxon>
        <taxon>Pararhizobium</taxon>
    </lineage>
</organism>
<protein>
    <submittedName>
        <fullName evidence="3">ABC transporter</fullName>
    </submittedName>
</protein>
<dbReference type="SUPFAM" id="SSF159594">
    <property type="entry name" value="XCC0632-like"/>
    <property type="match status" value="1"/>
</dbReference>
<evidence type="ECO:0000256" key="1">
    <source>
        <dbReference type="SAM" id="SignalP"/>
    </source>
</evidence>